<reference evidence="1 2" key="1">
    <citation type="submission" date="2024-07" db="EMBL/GenBank/DDBJ databases">
        <title>Section-level genome sequencing and comparative genomics of Aspergillus sections Usti and Cavernicolus.</title>
        <authorList>
            <consortium name="Lawrence Berkeley National Laboratory"/>
            <person name="Nybo J.L."/>
            <person name="Vesth T.C."/>
            <person name="Theobald S."/>
            <person name="Frisvad J.C."/>
            <person name="Larsen T.O."/>
            <person name="Kjaerboelling I."/>
            <person name="Rothschild-Mancinelli K."/>
            <person name="Lyhne E.K."/>
            <person name="Kogle M.E."/>
            <person name="Barry K."/>
            <person name="Clum A."/>
            <person name="Na H."/>
            <person name="Ledsgaard L."/>
            <person name="Lin J."/>
            <person name="Lipzen A."/>
            <person name="Kuo A."/>
            <person name="Riley R."/>
            <person name="Mondo S."/>
            <person name="LaButti K."/>
            <person name="Haridas S."/>
            <person name="Pangalinan J."/>
            <person name="Salamov A.A."/>
            <person name="Simmons B.A."/>
            <person name="Magnuson J.K."/>
            <person name="Chen J."/>
            <person name="Drula E."/>
            <person name="Henrissat B."/>
            <person name="Wiebenga A."/>
            <person name="Lubbers R.J."/>
            <person name="Gomes A.C."/>
            <person name="Makela M.R."/>
            <person name="Stajich J."/>
            <person name="Grigoriev I.V."/>
            <person name="Mortensen U.H."/>
            <person name="De vries R.P."/>
            <person name="Baker S.E."/>
            <person name="Andersen M.R."/>
        </authorList>
    </citation>
    <scope>NUCLEOTIDE SEQUENCE [LARGE SCALE GENOMIC DNA]</scope>
    <source>
        <strain evidence="1 2">CBS 600.67</strain>
    </source>
</reference>
<name>A0ABR4IZ67_9EURO</name>
<protein>
    <submittedName>
        <fullName evidence="1">Uncharacterized protein</fullName>
    </submittedName>
</protein>
<keyword evidence="2" id="KW-1185">Reference proteome</keyword>
<accession>A0ABR4IZ67</accession>
<gene>
    <name evidence="1" type="ORF">BDW59DRAFT_157382</name>
</gene>
<evidence type="ECO:0000313" key="2">
    <source>
        <dbReference type="Proteomes" id="UP001610335"/>
    </source>
</evidence>
<sequence>MGKHDVVIGVYTETTATTVAAHVKIQFPGLTYMDLLERPHDRFHFVYTPIDALHRVGWSKVPENLAKLSAANPEHYSYPGASKDILFESEDLKEC</sequence>
<dbReference type="Proteomes" id="UP001610335">
    <property type="component" value="Unassembled WGS sequence"/>
</dbReference>
<organism evidence="1 2">
    <name type="scientific">Aspergillus cavernicola</name>
    <dbReference type="NCBI Taxonomy" id="176166"/>
    <lineage>
        <taxon>Eukaryota</taxon>
        <taxon>Fungi</taxon>
        <taxon>Dikarya</taxon>
        <taxon>Ascomycota</taxon>
        <taxon>Pezizomycotina</taxon>
        <taxon>Eurotiomycetes</taxon>
        <taxon>Eurotiomycetidae</taxon>
        <taxon>Eurotiales</taxon>
        <taxon>Aspergillaceae</taxon>
        <taxon>Aspergillus</taxon>
        <taxon>Aspergillus subgen. Nidulantes</taxon>
    </lineage>
</organism>
<comment type="caution">
    <text evidence="1">The sequence shown here is derived from an EMBL/GenBank/DDBJ whole genome shotgun (WGS) entry which is preliminary data.</text>
</comment>
<proteinExistence type="predicted"/>
<dbReference type="EMBL" id="JBFXLS010000006">
    <property type="protein sequence ID" value="KAL2832559.1"/>
    <property type="molecule type" value="Genomic_DNA"/>
</dbReference>
<evidence type="ECO:0000313" key="1">
    <source>
        <dbReference type="EMBL" id="KAL2832559.1"/>
    </source>
</evidence>